<feature type="transmembrane region" description="Helical" evidence="1">
    <location>
        <begin position="89"/>
        <end position="114"/>
    </location>
</feature>
<dbReference type="AlphaFoldDB" id="A0A4Q7PNW3"/>
<dbReference type="InterPro" id="IPR012867">
    <property type="entry name" value="DUF1648"/>
</dbReference>
<feature type="transmembrane region" description="Helical" evidence="1">
    <location>
        <begin position="120"/>
        <end position="143"/>
    </location>
</feature>
<protein>
    <submittedName>
        <fullName evidence="3">Putative membrane protein</fullName>
    </submittedName>
</protein>
<dbReference type="InterPro" id="IPR026272">
    <property type="entry name" value="SdpI"/>
</dbReference>
<evidence type="ECO:0000256" key="1">
    <source>
        <dbReference type="SAM" id="Phobius"/>
    </source>
</evidence>
<keyword evidence="1" id="KW-0472">Membrane</keyword>
<dbReference type="Pfam" id="PF13630">
    <property type="entry name" value="SdpI"/>
    <property type="match status" value="1"/>
</dbReference>
<dbReference type="RefSeq" id="WP_130431899.1">
    <property type="nucleotide sequence ID" value="NZ_SGXF01000001.1"/>
</dbReference>
<keyword evidence="1" id="KW-1133">Transmembrane helix</keyword>
<name>A0A4Q7PNW3_9FIRM</name>
<gene>
    <name evidence="3" type="ORF">EV209_0046</name>
</gene>
<feature type="domain" description="DUF1648" evidence="2">
    <location>
        <begin position="9"/>
        <end position="55"/>
    </location>
</feature>
<dbReference type="InterPro" id="IPR025962">
    <property type="entry name" value="SdpI/YhfL"/>
</dbReference>
<evidence type="ECO:0000313" key="3">
    <source>
        <dbReference type="EMBL" id="RZT01946.1"/>
    </source>
</evidence>
<dbReference type="Pfam" id="PF07853">
    <property type="entry name" value="DUF1648"/>
    <property type="match status" value="1"/>
</dbReference>
<accession>A0A4Q7PNW3</accession>
<sequence length="228" mass="25630">MKSKILWALTVLPAVIAAAVMHFMPDSVPMHYNLQGEVDRWGSKYENFIFPALILLMTLFWYAFIRYYRKKSLRAGEEKERQEAKSNMNVLYIVAIATTALFNVMHCVFLYTAWSGAESLSNVITVDTNMVLGVMTGLLLVVLGNFMPKTKRNSAVGFRTVWSMENDRTWAASNRFGGISMMISGVLIIVESFLVGGIASILIMLGIVVADGVVSLVYTYFAYKKYRT</sequence>
<dbReference type="PIRSF" id="PIRSF038959">
    <property type="entry name" value="SdpI"/>
    <property type="match status" value="1"/>
</dbReference>
<keyword evidence="4" id="KW-1185">Reference proteome</keyword>
<organism evidence="3 4">
    <name type="scientific">Cuneatibacter caecimuris</name>
    <dbReference type="NCBI Taxonomy" id="1796618"/>
    <lineage>
        <taxon>Bacteria</taxon>
        <taxon>Bacillati</taxon>
        <taxon>Bacillota</taxon>
        <taxon>Clostridia</taxon>
        <taxon>Lachnospirales</taxon>
        <taxon>Lachnospiraceae</taxon>
        <taxon>Cuneatibacter</taxon>
    </lineage>
</organism>
<dbReference type="Proteomes" id="UP000292927">
    <property type="component" value="Unassembled WGS sequence"/>
</dbReference>
<evidence type="ECO:0000259" key="2">
    <source>
        <dbReference type="Pfam" id="PF07853"/>
    </source>
</evidence>
<dbReference type="GO" id="GO:0009636">
    <property type="term" value="P:response to toxic substance"/>
    <property type="evidence" value="ECO:0007669"/>
    <property type="project" value="TreeGrafter"/>
</dbReference>
<feature type="transmembrane region" description="Helical" evidence="1">
    <location>
        <begin position="201"/>
        <end position="223"/>
    </location>
</feature>
<comment type="caution">
    <text evidence="3">The sequence shown here is derived from an EMBL/GenBank/DDBJ whole genome shotgun (WGS) entry which is preliminary data.</text>
</comment>
<keyword evidence="1" id="KW-0812">Transmembrane</keyword>
<dbReference type="EMBL" id="SGXF01000001">
    <property type="protein sequence ID" value="RZT01946.1"/>
    <property type="molecule type" value="Genomic_DNA"/>
</dbReference>
<dbReference type="PANTHER" id="PTHR37810:SF5">
    <property type="entry name" value="IMMUNITY PROTEIN SDPI"/>
    <property type="match status" value="1"/>
</dbReference>
<evidence type="ECO:0000313" key="4">
    <source>
        <dbReference type="Proteomes" id="UP000292927"/>
    </source>
</evidence>
<feature type="transmembrane region" description="Helical" evidence="1">
    <location>
        <begin position="176"/>
        <end position="195"/>
    </location>
</feature>
<reference evidence="3 4" key="1">
    <citation type="submission" date="2019-02" db="EMBL/GenBank/DDBJ databases">
        <title>Genomic Encyclopedia of Type Strains, Phase IV (KMG-IV): sequencing the most valuable type-strain genomes for metagenomic binning, comparative biology and taxonomic classification.</title>
        <authorList>
            <person name="Goeker M."/>
        </authorList>
    </citation>
    <scope>NUCLEOTIDE SEQUENCE [LARGE SCALE GENOMIC DNA]</scope>
    <source>
        <strain evidence="3 4">DSM 29486</strain>
    </source>
</reference>
<feature type="transmembrane region" description="Helical" evidence="1">
    <location>
        <begin position="48"/>
        <end position="68"/>
    </location>
</feature>
<proteinExistence type="predicted"/>
<dbReference type="OrthoDB" id="9808690at2"/>
<dbReference type="PANTHER" id="PTHR37810">
    <property type="entry name" value="IMMUNITY PROTEIN SDPI"/>
    <property type="match status" value="1"/>
</dbReference>